<evidence type="ECO:0000313" key="1">
    <source>
        <dbReference type="EMBL" id="KAL3314034.1"/>
    </source>
</evidence>
<proteinExistence type="predicted"/>
<feature type="non-terminal residue" evidence="1">
    <location>
        <position position="1"/>
    </location>
</feature>
<reference evidence="1 2" key="1">
    <citation type="submission" date="2024-11" db="EMBL/GenBank/DDBJ databases">
        <title>Adaptive evolution of stress response genes in parasites aligns with host niche diversity.</title>
        <authorList>
            <person name="Hahn C."/>
            <person name="Resl P."/>
        </authorList>
    </citation>
    <scope>NUCLEOTIDE SEQUENCE [LARGE SCALE GENOMIC DNA]</scope>
    <source>
        <strain evidence="1">EGGRZ-B1_66</strain>
        <tissue evidence="1">Body</tissue>
    </source>
</reference>
<dbReference type="EMBL" id="JBJKFK010001118">
    <property type="protein sequence ID" value="KAL3314034.1"/>
    <property type="molecule type" value="Genomic_DNA"/>
</dbReference>
<dbReference type="AlphaFoldDB" id="A0ABD2Q3A5"/>
<gene>
    <name evidence="1" type="ORF">Ciccas_007355</name>
</gene>
<accession>A0ABD2Q3A5</accession>
<keyword evidence="2" id="KW-1185">Reference proteome</keyword>
<protein>
    <submittedName>
        <fullName evidence="1">Uncharacterized protein</fullName>
    </submittedName>
</protein>
<sequence length="129" mass="13954">LISLLGGGCWLHSESSRILRSSLTTSRSRIIHDGTGDNPTTSSCVSQHNNKTKAARTSPVMNIQVIASSRTFLRSPQKIIFGAIASRAATNFSQDTLFLLLVVVVTVNRLLRYAPTPLPLINISLALPI</sequence>
<organism evidence="1 2">
    <name type="scientific">Cichlidogyrus casuarinus</name>
    <dbReference type="NCBI Taxonomy" id="1844966"/>
    <lineage>
        <taxon>Eukaryota</taxon>
        <taxon>Metazoa</taxon>
        <taxon>Spiralia</taxon>
        <taxon>Lophotrochozoa</taxon>
        <taxon>Platyhelminthes</taxon>
        <taxon>Monogenea</taxon>
        <taxon>Monopisthocotylea</taxon>
        <taxon>Dactylogyridea</taxon>
        <taxon>Ancyrocephalidae</taxon>
        <taxon>Cichlidogyrus</taxon>
    </lineage>
</organism>
<comment type="caution">
    <text evidence="1">The sequence shown here is derived from an EMBL/GenBank/DDBJ whole genome shotgun (WGS) entry which is preliminary data.</text>
</comment>
<name>A0ABD2Q3A5_9PLAT</name>
<evidence type="ECO:0000313" key="2">
    <source>
        <dbReference type="Proteomes" id="UP001626550"/>
    </source>
</evidence>
<dbReference type="Proteomes" id="UP001626550">
    <property type="component" value="Unassembled WGS sequence"/>
</dbReference>